<feature type="signal peptide" evidence="1">
    <location>
        <begin position="1"/>
        <end position="21"/>
    </location>
</feature>
<evidence type="ECO:0008006" key="4">
    <source>
        <dbReference type="Google" id="ProtNLM"/>
    </source>
</evidence>
<dbReference type="RefSeq" id="WP_061501374.1">
    <property type="nucleotide sequence ID" value="NZ_CP010951.1"/>
</dbReference>
<organism evidence="2 3">
    <name type="scientific">Ramlibacter tataouinensis</name>
    <dbReference type="NCBI Taxonomy" id="94132"/>
    <lineage>
        <taxon>Bacteria</taxon>
        <taxon>Pseudomonadati</taxon>
        <taxon>Pseudomonadota</taxon>
        <taxon>Betaproteobacteria</taxon>
        <taxon>Burkholderiales</taxon>
        <taxon>Comamonadaceae</taxon>
        <taxon>Ramlibacter</taxon>
    </lineage>
</organism>
<name>A0A127K0L1_9BURK</name>
<dbReference type="AlphaFoldDB" id="A0A127K0L1"/>
<evidence type="ECO:0000313" key="2">
    <source>
        <dbReference type="EMBL" id="AMO24062.1"/>
    </source>
</evidence>
<dbReference type="NCBIfam" id="NF012200">
    <property type="entry name" value="choice_anch_D"/>
    <property type="match status" value="1"/>
</dbReference>
<evidence type="ECO:0000313" key="3">
    <source>
        <dbReference type="Proteomes" id="UP000070433"/>
    </source>
</evidence>
<dbReference type="Proteomes" id="UP000070433">
    <property type="component" value="Chromosome"/>
</dbReference>
<sequence>MSSLNRLAGFAMAALSLGSSAETTPQVLLSLDPPQAVFARTPVGQTARITQTLTNFGKVAAPKVWVEFAASGKNTCQGKPLAAGASCTFETVYSPTDAGTLSTVRRILSDSDHPASGVVLVSGIHGTSSDAPTEVSLTPSLVEFGDPVMATTRWETLKLSNNGKAALELVKVWPGYGGFTVDSKACPSTLAAGQSCEIKVKYTAEHPEDGFEGLSVTFGTGHIVMASLYRSSQRFVEQRRARPSPGR</sequence>
<proteinExistence type="predicted"/>
<gene>
    <name evidence="2" type="ORF">UC35_15915</name>
</gene>
<evidence type="ECO:0000256" key="1">
    <source>
        <dbReference type="SAM" id="SignalP"/>
    </source>
</evidence>
<dbReference type="EMBL" id="CP010951">
    <property type="protein sequence ID" value="AMO24062.1"/>
    <property type="molecule type" value="Genomic_DNA"/>
</dbReference>
<reference evidence="2 3" key="1">
    <citation type="journal article" date="2014" name="Int. J. Syst. Evol. Microbiol.">
        <title>Ramlibacter solisilvae sp. nov., isolated from forest soil, and emended description of the genus Ramlibacter.</title>
        <authorList>
            <person name="Lee H.J."/>
            <person name="Lee S.H."/>
            <person name="Lee S.S."/>
            <person name="Lee J.S."/>
            <person name="Kim Y."/>
            <person name="Kim S.C."/>
            <person name="Jeon C.O."/>
        </authorList>
    </citation>
    <scope>NUCLEOTIDE SEQUENCE [LARGE SCALE GENOMIC DNA]</scope>
    <source>
        <strain evidence="2 3">5-10</strain>
    </source>
</reference>
<protein>
    <recommendedName>
        <fullName evidence="4">Abnormal spindle-like microcephaly-associated protein ASH domain-containing protein</fullName>
    </recommendedName>
</protein>
<feature type="chain" id="PRO_5007449725" description="Abnormal spindle-like microcephaly-associated protein ASH domain-containing protein" evidence="1">
    <location>
        <begin position="22"/>
        <end position="247"/>
    </location>
</feature>
<keyword evidence="1" id="KW-0732">Signal</keyword>
<keyword evidence="3" id="KW-1185">Reference proteome</keyword>
<dbReference type="Gene3D" id="2.60.40.10">
    <property type="entry name" value="Immunoglobulins"/>
    <property type="match status" value="2"/>
</dbReference>
<dbReference type="PATRIC" id="fig|94132.3.peg.3242"/>
<dbReference type="InterPro" id="IPR013783">
    <property type="entry name" value="Ig-like_fold"/>
</dbReference>
<accession>A0A127K0L1</accession>